<gene>
    <name evidence="2" type="ORF">EC912_103316</name>
</gene>
<proteinExistence type="predicted"/>
<feature type="compositionally biased region" description="Polar residues" evidence="1">
    <location>
        <begin position="64"/>
        <end position="83"/>
    </location>
</feature>
<organism evidence="2 3">
    <name type="scientific">Luteibacter rhizovicinus</name>
    <dbReference type="NCBI Taxonomy" id="242606"/>
    <lineage>
        <taxon>Bacteria</taxon>
        <taxon>Pseudomonadati</taxon>
        <taxon>Pseudomonadota</taxon>
        <taxon>Gammaproteobacteria</taxon>
        <taxon>Lysobacterales</taxon>
        <taxon>Rhodanobacteraceae</taxon>
        <taxon>Luteibacter</taxon>
    </lineage>
</organism>
<name>A0A4R3YPX3_9GAMM</name>
<evidence type="ECO:0000313" key="2">
    <source>
        <dbReference type="EMBL" id="TCV94827.1"/>
    </source>
</evidence>
<sequence>MSSVVDFLEKLGQDARLRDASPEELERAMAEAQIDEPLRAAILAGDADELRSQLRQHSFMATQMDHTGTQMPSEDNTGTQMPSDNEEEKKDGEDETTEASLKGSKDCSIVA</sequence>
<feature type="region of interest" description="Disordered" evidence="1">
    <location>
        <begin position="64"/>
        <end position="111"/>
    </location>
</feature>
<comment type="caution">
    <text evidence="2">The sequence shown here is derived from an EMBL/GenBank/DDBJ whole genome shotgun (WGS) entry which is preliminary data.</text>
</comment>
<protein>
    <submittedName>
        <fullName evidence="2">Uncharacterized protein</fullName>
    </submittedName>
</protein>
<dbReference type="RefSeq" id="WP_132143485.1">
    <property type="nucleotide sequence ID" value="NZ_SMCS01000003.1"/>
</dbReference>
<dbReference type="EMBL" id="SMCS01000003">
    <property type="protein sequence ID" value="TCV94827.1"/>
    <property type="molecule type" value="Genomic_DNA"/>
</dbReference>
<reference evidence="2 3" key="1">
    <citation type="submission" date="2019-03" db="EMBL/GenBank/DDBJ databases">
        <title>Above-ground endophytic microbial communities from plants in different locations in the United States.</title>
        <authorList>
            <person name="Frank C."/>
        </authorList>
    </citation>
    <scope>NUCLEOTIDE SEQUENCE [LARGE SCALE GENOMIC DNA]</scope>
    <source>
        <strain evidence="2 3">LP_13_YM</strain>
    </source>
</reference>
<dbReference type="Proteomes" id="UP000295645">
    <property type="component" value="Unassembled WGS sequence"/>
</dbReference>
<evidence type="ECO:0000256" key="1">
    <source>
        <dbReference type="SAM" id="MobiDB-lite"/>
    </source>
</evidence>
<dbReference type="OrthoDB" id="5772941at2"/>
<dbReference type="AlphaFoldDB" id="A0A4R3YPX3"/>
<evidence type="ECO:0000313" key="3">
    <source>
        <dbReference type="Proteomes" id="UP000295645"/>
    </source>
</evidence>
<accession>A0A4R3YPX3</accession>
<keyword evidence="3" id="KW-1185">Reference proteome</keyword>